<proteinExistence type="predicted"/>
<feature type="non-terminal residue" evidence="2">
    <location>
        <position position="122"/>
    </location>
</feature>
<dbReference type="PANTHER" id="PTHR22602:SF0">
    <property type="entry name" value="TRANSFERASE CAF17, MITOCHONDRIAL-RELATED"/>
    <property type="match status" value="1"/>
</dbReference>
<sequence>MNLNDFVQTLHLEQAPAEADCALTAPAALGLIRVQGEDARDFLQGQLTNDINRVTPDEAQLSAWCTPKGRMLALMLIFQHGDDLYLQLPAERIEAVLKRLRMFVLRSKVTLDDASNELAVLA</sequence>
<gene>
    <name evidence="2" type="ORF">ENJ12_09410</name>
</gene>
<dbReference type="InterPro" id="IPR045179">
    <property type="entry name" value="YgfZ/GcvT"/>
</dbReference>
<feature type="domain" description="GCVT N-terminal" evidence="1">
    <location>
        <begin position="20"/>
        <end position="122"/>
    </location>
</feature>
<dbReference type="EMBL" id="DRLF01000324">
    <property type="protein sequence ID" value="HEC07058.1"/>
    <property type="molecule type" value="Genomic_DNA"/>
</dbReference>
<comment type="caution">
    <text evidence="2">The sequence shown here is derived from an EMBL/GenBank/DDBJ whole genome shotgun (WGS) entry which is preliminary data.</text>
</comment>
<dbReference type="PANTHER" id="PTHR22602">
    <property type="entry name" value="TRANSFERASE CAF17, MITOCHONDRIAL-RELATED"/>
    <property type="match status" value="1"/>
</dbReference>
<protein>
    <submittedName>
        <fullName evidence="2">Folate-binding protein</fullName>
    </submittedName>
</protein>
<dbReference type="Pfam" id="PF01571">
    <property type="entry name" value="GCV_T"/>
    <property type="match status" value="1"/>
</dbReference>
<reference evidence="2" key="1">
    <citation type="journal article" date="2020" name="mSystems">
        <title>Genome- and Community-Level Interaction Insights into Carbon Utilization and Element Cycling Functions of Hydrothermarchaeota in Hydrothermal Sediment.</title>
        <authorList>
            <person name="Zhou Z."/>
            <person name="Liu Y."/>
            <person name="Xu W."/>
            <person name="Pan J."/>
            <person name="Luo Z.H."/>
            <person name="Li M."/>
        </authorList>
    </citation>
    <scope>NUCLEOTIDE SEQUENCE [LARGE SCALE GENOMIC DNA]</scope>
    <source>
        <strain evidence="2">HyVt-458</strain>
    </source>
</reference>
<dbReference type="Proteomes" id="UP000886339">
    <property type="component" value="Unassembled WGS sequence"/>
</dbReference>
<name>A0A831RZL0_9GAMM</name>
<dbReference type="InterPro" id="IPR027266">
    <property type="entry name" value="TrmE/GcvT-like"/>
</dbReference>
<dbReference type="InterPro" id="IPR006222">
    <property type="entry name" value="GCVT_N"/>
</dbReference>
<dbReference type="SUPFAM" id="SSF103025">
    <property type="entry name" value="Folate-binding domain"/>
    <property type="match status" value="1"/>
</dbReference>
<accession>A0A831RZL0</accession>
<evidence type="ECO:0000313" key="2">
    <source>
        <dbReference type="EMBL" id="HEC07058.1"/>
    </source>
</evidence>
<dbReference type="AlphaFoldDB" id="A0A831RZL0"/>
<dbReference type="Gene3D" id="3.30.1360.120">
    <property type="entry name" value="Probable tRNA modification gtpase trme, domain 1"/>
    <property type="match status" value="1"/>
</dbReference>
<evidence type="ECO:0000259" key="1">
    <source>
        <dbReference type="Pfam" id="PF01571"/>
    </source>
</evidence>
<dbReference type="GO" id="GO:0016226">
    <property type="term" value="P:iron-sulfur cluster assembly"/>
    <property type="evidence" value="ECO:0007669"/>
    <property type="project" value="TreeGrafter"/>
</dbReference>
<organism evidence="2">
    <name type="scientific">Thiolapillus brandeum</name>
    <dbReference type="NCBI Taxonomy" id="1076588"/>
    <lineage>
        <taxon>Bacteria</taxon>
        <taxon>Pseudomonadati</taxon>
        <taxon>Pseudomonadota</taxon>
        <taxon>Gammaproteobacteria</taxon>
        <taxon>Chromatiales</taxon>
        <taxon>Sedimenticolaceae</taxon>
        <taxon>Thiolapillus</taxon>
    </lineage>
</organism>